<proteinExistence type="predicted"/>
<evidence type="ECO:0000313" key="1">
    <source>
        <dbReference type="EMBL" id="TDP41904.1"/>
    </source>
</evidence>
<dbReference type="GO" id="GO:0016773">
    <property type="term" value="F:phosphotransferase activity, alcohol group as acceptor"/>
    <property type="evidence" value="ECO:0007669"/>
    <property type="project" value="InterPro"/>
</dbReference>
<sequence length="335" mass="35964">MVSGGLPVELPSAIEETVRAVFGAAGARWIDELPDVVAGLAERWGLSEFTAPFGGGTHAYVAGARRDDGRQAVLKVPMVDEENIAEATALYAYDGDGAVRLLEFDPATGAMLLEWAFPGTELLTQPGFPSLEGRPENAAKVKSACELYRRLRRPAPAVPDSFPAFPAATDVIDGLRTRLTDPAVAQEISPSLRTLVERWCITLSEPEGPLLIVNRDTHLGNIVAAEREPWLLIDPKPCLGEASFDAGFLLMIQTQSDPTPEHADTVIATTAAALDVDPERARGWALVRTVEELTWALEDNDPEMRDLHAAVANALARLPFTLPDGDGPSATIAKT</sequence>
<comment type="caution">
    <text evidence="1">The sequence shown here is derived from an EMBL/GenBank/DDBJ whole genome shotgun (WGS) entry which is preliminary data.</text>
</comment>
<organism evidence="1 2">
    <name type="scientific">Nocardia ignorata</name>
    <dbReference type="NCBI Taxonomy" id="145285"/>
    <lineage>
        <taxon>Bacteria</taxon>
        <taxon>Bacillati</taxon>
        <taxon>Actinomycetota</taxon>
        <taxon>Actinomycetes</taxon>
        <taxon>Mycobacteriales</taxon>
        <taxon>Nocardiaceae</taxon>
        <taxon>Nocardia</taxon>
    </lineage>
</organism>
<dbReference type="GO" id="GO:0016301">
    <property type="term" value="F:kinase activity"/>
    <property type="evidence" value="ECO:0007669"/>
    <property type="project" value="UniProtKB-KW"/>
</dbReference>
<keyword evidence="2" id="KW-1185">Reference proteome</keyword>
<dbReference type="GO" id="GO:0019748">
    <property type="term" value="P:secondary metabolic process"/>
    <property type="evidence" value="ECO:0007669"/>
    <property type="project" value="InterPro"/>
</dbReference>
<keyword evidence="1" id="KW-0808">Transferase</keyword>
<dbReference type="Pfam" id="PF04655">
    <property type="entry name" value="APH_6_hur"/>
    <property type="match status" value="1"/>
</dbReference>
<dbReference type="InterPro" id="IPR011009">
    <property type="entry name" value="Kinase-like_dom_sf"/>
</dbReference>
<name>A0A4R6PTE2_NOCIG</name>
<keyword evidence="1" id="KW-0418">Kinase</keyword>
<evidence type="ECO:0000313" key="2">
    <source>
        <dbReference type="Proteomes" id="UP000295087"/>
    </source>
</evidence>
<accession>A0A4R6PTE2</accession>
<reference evidence="1 2" key="1">
    <citation type="submission" date="2019-03" db="EMBL/GenBank/DDBJ databases">
        <title>Genomic Encyclopedia of Type Strains, Phase IV (KMG-IV): sequencing the most valuable type-strain genomes for metagenomic binning, comparative biology and taxonomic classification.</title>
        <authorList>
            <person name="Goeker M."/>
        </authorList>
    </citation>
    <scope>NUCLEOTIDE SEQUENCE [LARGE SCALE GENOMIC DNA]</scope>
    <source>
        <strain evidence="1 2">DSM 44496</strain>
    </source>
</reference>
<dbReference type="InterPro" id="IPR006748">
    <property type="entry name" value="NH2Glyco/OHUrea_AB-resist_kin"/>
</dbReference>
<dbReference type="SUPFAM" id="SSF56112">
    <property type="entry name" value="Protein kinase-like (PK-like)"/>
    <property type="match status" value="1"/>
</dbReference>
<protein>
    <submittedName>
        <fullName evidence="1">Streptomycin 6-kinase</fullName>
    </submittedName>
</protein>
<dbReference type="EMBL" id="SNXK01000001">
    <property type="protein sequence ID" value="TDP41904.1"/>
    <property type="molecule type" value="Genomic_DNA"/>
</dbReference>
<dbReference type="Proteomes" id="UP000295087">
    <property type="component" value="Unassembled WGS sequence"/>
</dbReference>
<dbReference type="AlphaFoldDB" id="A0A4R6PTE2"/>
<gene>
    <name evidence="1" type="ORF">DFR75_1011009</name>
</gene>